<protein>
    <submittedName>
        <fullName evidence="1">Uncharacterized protein</fullName>
    </submittedName>
</protein>
<reference evidence="1" key="1">
    <citation type="submission" date="2014-11" db="EMBL/GenBank/DDBJ databases">
        <authorList>
            <person name="Amaro Gonzalez C."/>
        </authorList>
    </citation>
    <scope>NUCLEOTIDE SEQUENCE</scope>
</reference>
<sequence length="42" mass="4823">MLFRKNIHLLLLRAENEEKLVIYGYPKVSCSSRALSKIPCST</sequence>
<proteinExistence type="predicted"/>
<dbReference type="EMBL" id="GBXM01059116">
    <property type="protein sequence ID" value="JAH49461.1"/>
    <property type="molecule type" value="Transcribed_RNA"/>
</dbReference>
<accession>A0A0E9T750</accession>
<name>A0A0E9T750_ANGAN</name>
<organism evidence="1">
    <name type="scientific">Anguilla anguilla</name>
    <name type="common">European freshwater eel</name>
    <name type="synonym">Muraena anguilla</name>
    <dbReference type="NCBI Taxonomy" id="7936"/>
    <lineage>
        <taxon>Eukaryota</taxon>
        <taxon>Metazoa</taxon>
        <taxon>Chordata</taxon>
        <taxon>Craniata</taxon>
        <taxon>Vertebrata</taxon>
        <taxon>Euteleostomi</taxon>
        <taxon>Actinopterygii</taxon>
        <taxon>Neopterygii</taxon>
        <taxon>Teleostei</taxon>
        <taxon>Anguilliformes</taxon>
        <taxon>Anguillidae</taxon>
        <taxon>Anguilla</taxon>
    </lineage>
</organism>
<reference evidence="1" key="2">
    <citation type="journal article" date="2015" name="Fish Shellfish Immunol.">
        <title>Early steps in the European eel (Anguilla anguilla)-Vibrio vulnificus interaction in the gills: Role of the RtxA13 toxin.</title>
        <authorList>
            <person name="Callol A."/>
            <person name="Pajuelo D."/>
            <person name="Ebbesson L."/>
            <person name="Teles M."/>
            <person name="MacKenzie S."/>
            <person name="Amaro C."/>
        </authorList>
    </citation>
    <scope>NUCLEOTIDE SEQUENCE</scope>
</reference>
<dbReference type="AlphaFoldDB" id="A0A0E9T750"/>
<evidence type="ECO:0000313" key="1">
    <source>
        <dbReference type="EMBL" id="JAH49461.1"/>
    </source>
</evidence>